<gene>
    <name evidence="1" type="ORF">BBJ29_008031</name>
    <name evidence="2" type="ORF">BBP00_00001826</name>
</gene>
<dbReference type="AlphaFoldDB" id="A0A3F2S0I9"/>
<dbReference type="EMBL" id="MBAD02002082">
    <property type="protein sequence ID" value="RLN49903.1"/>
    <property type="molecule type" value="Genomic_DNA"/>
</dbReference>
<evidence type="ECO:0000313" key="3">
    <source>
        <dbReference type="Proteomes" id="UP000277300"/>
    </source>
</evidence>
<proteinExistence type="predicted"/>
<name>A0A3F2S0I9_9STRA</name>
<accession>A0A3F2S0I9</accession>
<organism evidence="2 3">
    <name type="scientific">Phytophthora kernoviae</name>
    <dbReference type="NCBI Taxonomy" id="325452"/>
    <lineage>
        <taxon>Eukaryota</taxon>
        <taxon>Sar</taxon>
        <taxon>Stramenopiles</taxon>
        <taxon>Oomycota</taxon>
        <taxon>Peronosporomycetes</taxon>
        <taxon>Peronosporales</taxon>
        <taxon>Peronosporaceae</taxon>
        <taxon>Phytophthora</taxon>
    </lineage>
</organism>
<comment type="caution">
    <text evidence="2">The sequence shown here is derived from an EMBL/GenBank/DDBJ whole genome shotgun (WGS) entry which is preliminary data.</text>
</comment>
<dbReference type="EMBL" id="MBDO02000028">
    <property type="protein sequence ID" value="RLN67054.1"/>
    <property type="molecule type" value="Genomic_DNA"/>
</dbReference>
<evidence type="ECO:0000313" key="1">
    <source>
        <dbReference type="EMBL" id="RLN49903.1"/>
    </source>
</evidence>
<dbReference type="Proteomes" id="UP000277300">
    <property type="component" value="Unassembled WGS sequence"/>
</dbReference>
<protein>
    <submittedName>
        <fullName evidence="2">Uncharacterized protein</fullName>
    </submittedName>
</protein>
<dbReference type="Proteomes" id="UP000284657">
    <property type="component" value="Unassembled WGS sequence"/>
</dbReference>
<evidence type="ECO:0000313" key="2">
    <source>
        <dbReference type="EMBL" id="RLN67054.1"/>
    </source>
</evidence>
<reference evidence="3 4" key="1">
    <citation type="submission" date="2018-07" db="EMBL/GenBank/DDBJ databases">
        <title>Genome sequencing of oomycete isolates from Chile give support for New Zealand origin for Phytophthora kernoviae and make available the first Nothophytophthora sp. genome.</title>
        <authorList>
            <person name="Studholme D.J."/>
            <person name="Sanfuentes E."/>
            <person name="Panda P."/>
            <person name="Hill R."/>
            <person name="Sambles C."/>
            <person name="Grant M."/>
            <person name="Williams N.M."/>
            <person name="Mcdougal R.L."/>
        </authorList>
    </citation>
    <scope>NUCLEOTIDE SEQUENCE [LARGE SCALE GENOMIC DNA]</scope>
    <source>
        <strain evidence="2">Chile6</strain>
        <strain evidence="1">Chile7</strain>
    </source>
</reference>
<sequence length="144" mass="16935">MKYIKFATPRILFIPVLPDQNELKHGTVWLTRDIVEFIEMKTPFVCIPPQCVNMIMQKFEETQEAIRERRYFVPSGDIPKLRKALEVQDAEFTCYSNWSICAFAVIDAEEVFFNIRPYRSKISNTIQVAFLHWWICAIAIARKA</sequence>
<evidence type="ECO:0000313" key="4">
    <source>
        <dbReference type="Proteomes" id="UP000284657"/>
    </source>
</evidence>